<evidence type="ECO:0000313" key="9">
    <source>
        <dbReference type="EMBL" id="VAX25419.1"/>
    </source>
</evidence>
<dbReference type="Gene3D" id="2.60.120.260">
    <property type="entry name" value="Galactose-binding domain-like"/>
    <property type="match status" value="1"/>
</dbReference>
<dbReference type="PROSITE" id="PS00719">
    <property type="entry name" value="GLYCOSYL_HYDROL_F2_1"/>
    <property type="match status" value="1"/>
</dbReference>
<dbReference type="GO" id="GO:0030246">
    <property type="term" value="F:carbohydrate binding"/>
    <property type="evidence" value="ECO:0007669"/>
    <property type="project" value="TreeGrafter"/>
</dbReference>
<name>A0A3B1C5I0_9ZZZZ</name>
<dbReference type="NCBIfam" id="NF007538">
    <property type="entry name" value="PRK10150.1"/>
    <property type="match status" value="1"/>
</dbReference>
<gene>
    <name evidence="9" type="ORF">MNBD_IGNAVI01-1828</name>
</gene>
<dbReference type="FunFam" id="3.20.20.80:FF:000080">
    <property type="entry name" value="Beta-glucuronidase UidA"/>
    <property type="match status" value="1"/>
</dbReference>
<dbReference type="EMBL" id="UOGD01000298">
    <property type="protein sequence ID" value="VAX25419.1"/>
    <property type="molecule type" value="Genomic_DNA"/>
</dbReference>
<dbReference type="GO" id="GO:0005975">
    <property type="term" value="P:carbohydrate metabolic process"/>
    <property type="evidence" value="ECO:0007669"/>
    <property type="project" value="InterPro"/>
</dbReference>
<evidence type="ECO:0000259" key="8">
    <source>
        <dbReference type="Pfam" id="PF02837"/>
    </source>
</evidence>
<dbReference type="InterPro" id="IPR006104">
    <property type="entry name" value="Glyco_hydro_2_N"/>
</dbReference>
<dbReference type="GO" id="GO:0004566">
    <property type="term" value="F:beta-glucuronidase activity"/>
    <property type="evidence" value="ECO:0007669"/>
    <property type="project" value="UniProtKB-EC"/>
</dbReference>
<protein>
    <recommendedName>
        <fullName evidence="3">Beta-glucuronidase</fullName>
        <ecNumber evidence="2">3.2.1.31</ecNumber>
    </recommendedName>
</protein>
<dbReference type="EC" id="3.2.1.31" evidence="2"/>
<dbReference type="Pfam" id="PF02837">
    <property type="entry name" value="Glyco_hydro_2_N"/>
    <property type="match status" value="1"/>
</dbReference>
<dbReference type="InterPro" id="IPR006101">
    <property type="entry name" value="Glyco_hydro_2"/>
</dbReference>
<dbReference type="InterPro" id="IPR017853">
    <property type="entry name" value="GH"/>
</dbReference>
<dbReference type="InterPro" id="IPR006102">
    <property type="entry name" value="Ig-like_GH2"/>
</dbReference>
<dbReference type="PANTHER" id="PTHR10066">
    <property type="entry name" value="BETA-GLUCURONIDASE"/>
    <property type="match status" value="1"/>
</dbReference>
<evidence type="ECO:0000259" key="7">
    <source>
        <dbReference type="Pfam" id="PF02836"/>
    </source>
</evidence>
<evidence type="ECO:0000259" key="6">
    <source>
        <dbReference type="Pfam" id="PF00703"/>
    </source>
</evidence>
<comment type="similarity">
    <text evidence="1">Belongs to the glycosyl hydrolase 2 family.</text>
</comment>
<dbReference type="PRINTS" id="PR00132">
    <property type="entry name" value="GLHYDRLASE2"/>
</dbReference>
<evidence type="ECO:0000256" key="5">
    <source>
        <dbReference type="ARBA" id="ARBA00023295"/>
    </source>
</evidence>
<dbReference type="InterPro" id="IPR008979">
    <property type="entry name" value="Galactose-bd-like_sf"/>
</dbReference>
<evidence type="ECO:0000256" key="2">
    <source>
        <dbReference type="ARBA" id="ARBA00012761"/>
    </source>
</evidence>
<dbReference type="GO" id="GO:0019391">
    <property type="term" value="P:glucuronoside catabolic process"/>
    <property type="evidence" value="ECO:0007669"/>
    <property type="project" value="TreeGrafter"/>
</dbReference>
<dbReference type="InterPro" id="IPR006103">
    <property type="entry name" value="Glyco_hydro_2_cat"/>
</dbReference>
<dbReference type="AlphaFoldDB" id="A0A3B1C5I0"/>
<sequence length="590" mass="69064">MLKPRLNNHRNLIDISGLWKFKVDRNNKGEEKGWNKGFSEDSEIAVPGSWNEQLDNLDLLHYVGKAWYAKHIFIPKHFEFNRLWIRFDSVDFHSKLWINGILIGENNFGYLPFDFEITEFVECGKENLVILSVDNKLSDNTIPQGINTHYYADEKRPRDETFPAARFDFPPNGGIHRPVYIYTTPKIFIDDISIKTKLTNYDSAKVLLQLSTNETFNGEVEINISKDKTVFSKKFNVNSNNSSLEFDVNNIKLWGLGNPNLYKLTATLFYENEEIDNYTLQFGFREIEVKDNQLLLNGKPVYMQGFGKHEDFPVFGKGFNYQSLVKDFSLMKWMKANSFRTSHYPYAEEVMEMADREGFLVIDEVPAVSLDFRKVNGGTLKSHKEFTKKLIARDKNHPSVIAWALGNEPNLVGNPDYFNGEAEKYWKEVFQIARELDDTRLLTVPNCQKAGINDPVFLFSDFISINRYYGWYEHPGQIEYGVEVLEKEMDEIWNKYHKPIIMTEFGTDTIAGEHSISDQMFTEEYQSKFIEKYIELLRSKDYVIGEHVWNFADFRTPQHFRRVIMNRKGVFTRTREPKLAAFKLKELWSK</sequence>
<dbReference type="Gene3D" id="2.60.40.10">
    <property type="entry name" value="Immunoglobulins"/>
    <property type="match status" value="1"/>
</dbReference>
<keyword evidence="4 9" id="KW-0378">Hydrolase</keyword>
<dbReference type="InterPro" id="IPR036156">
    <property type="entry name" value="Beta-gal/glucu_dom_sf"/>
</dbReference>
<dbReference type="InterPro" id="IPR023230">
    <property type="entry name" value="Glyco_hydro_2_CS"/>
</dbReference>
<evidence type="ECO:0000256" key="1">
    <source>
        <dbReference type="ARBA" id="ARBA00007401"/>
    </source>
</evidence>
<organism evidence="9">
    <name type="scientific">hydrothermal vent metagenome</name>
    <dbReference type="NCBI Taxonomy" id="652676"/>
    <lineage>
        <taxon>unclassified sequences</taxon>
        <taxon>metagenomes</taxon>
        <taxon>ecological metagenomes</taxon>
    </lineage>
</organism>
<evidence type="ECO:0000256" key="3">
    <source>
        <dbReference type="ARBA" id="ARBA00016205"/>
    </source>
</evidence>
<dbReference type="SUPFAM" id="SSF49785">
    <property type="entry name" value="Galactose-binding domain-like"/>
    <property type="match status" value="1"/>
</dbReference>
<evidence type="ECO:0000256" key="4">
    <source>
        <dbReference type="ARBA" id="ARBA00022801"/>
    </source>
</evidence>
<dbReference type="Gene3D" id="3.20.20.80">
    <property type="entry name" value="Glycosidases"/>
    <property type="match status" value="1"/>
</dbReference>
<feature type="domain" description="Glycosyl hydrolases family 2 sugar binding" evidence="8">
    <location>
        <begin position="15"/>
        <end position="185"/>
    </location>
</feature>
<dbReference type="SUPFAM" id="SSF51445">
    <property type="entry name" value="(Trans)glycosidases"/>
    <property type="match status" value="1"/>
</dbReference>
<dbReference type="InterPro" id="IPR013783">
    <property type="entry name" value="Ig-like_fold"/>
</dbReference>
<proteinExistence type="inferred from homology"/>
<reference evidence="9" key="1">
    <citation type="submission" date="2018-06" db="EMBL/GenBank/DDBJ databases">
        <authorList>
            <person name="Zhirakovskaya E."/>
        </authorList>
    </citation>
    <scope>NUCLEOTIDE SEQUENCE</scope>
</reference>
<feature type="domain" description="Glycoside hydrolase family 2 immunoglobulin-like beta-sandwich" evidence="6">
    <location>
        <begin position="188"/>
        <end position="285"/>
    </location>
</feature>
<feature type="domain" description="Glycoside hydrolase family 2 catalytic" evidence="7">
    <location>
        <begin position="287"/>
        <end position="589"/>
    </location>
</feature>
<dbReference type="SUPFAM" id="SSF49303">
    <property type="entry name" value="beta-Galactosidase/glucuronidase domain"/>
    <property type="match status" value="1"/>
</dbReference>
<accession>A0A3B1C5I0</accession>
<dbReference type="PANTHER" id="PTHR10066:SF67">
    <property type="entry name" value="BETA-GLUCURONIDASE"/>
    <property type="match status" value="1"/>
</dbReference>
<keyword evidence="5 9" id="KW-0326">Glycosidase</keyword>
<dbReference type="Pfam" id="PF02836">
    <property type="entry name" value="Glyco_hydro_2_C"/>
    <property type="match status" value="1"/>
</dbReference>
<dbReference type="Pfam" id="PF00703">
    <property type="entry name" value="Glyco_hydro_2"/>
    <property type="match status" value="1"/>
</dbReference>